<dbReference type="GO" id="GO:0001664">
    <property type="term" value="F:G protein-coupled receptor binding"/>
    <property type="evidence" value="ECO:0007669"/>
    <property type="project" value="TreeGrafter"/>
</dbReference>
<accession>A0A2G5B5A0</accession>
<feature type="domain" description="Protein kinase" evidence="8">
    <location>
        <begin position="19"/>
        <end position="280"/>
    </location>
</feature>
<dbReference type="PROSITE" id="PS51285">
    <property type="entry name" value="AGC_KINASE_CTER"/>
    <property type="match status" value="1"/>
</dbReference>
<evidence type="ECO:0000259" key="8">
    <source>
        <dbReference type="PROSITE" id="PS50011"/>
    </source>
</evidence>
<dbReference type="InterPro" id="IPR017441">
    <property type="entry name" value="Protein_kinase_ATP_BS"/>
</dbReference>
<evidence type="ECO:0000256" key="2">
    <source>
        <dbReference type="ARBA" id="ARBA00022679"/>
    </source>
</evidence>
<feature type="binding site" evidence="6">
    <location>
        <position position="48"/>
    </location>
    <ligand>
        <name>ATP</name>
        <dbReference type="ChEBI" id="CHEBI:30616"/>
    </ligand>
</feature>
<reference evidence="10 11" key="1">
    <citation type="journal article" date="2015" name="Genome Biol. Evol.">
        <title>Phylogenomic analyses indicate that early fungi evolved digesting cell walls of algal ancestors of land plants.</title>
        <authorList>
            <person name="Chang Y."/>
            <person name="Wang S."/>
            <person name="Sekimoto S."/>
            <person name="Aerts A.L."/>
            <person name="Choi C."/>
            <person name="Clum A."/>
            <person name="LaButti K.M."/>
            <person name="Lindquist E.A."/>
            <person name="Yee Ngan C."/>
            <person name="Ohm R.A."/>
            <person name="Salamov A.A."/>
            <person name="Grigoriev I.V."/>
            <person name="Spatafora J.W."/>
            <person name="Berbee M.L."/>
        </authorList>
    </citation>
    <scope>NUCLEOTIDE SEQUENCE [LARGE SCALE GENOMIC DNA]</scope>
    <source>
        <strain evidence="10 11">NRRL 1564</strain>
    </source>
</reference>
<feature type="region of interest" description="Disordered" evidence="7">
    <location>
        <begin position="739"/>
        <end position="779"/>
    </location>
</feature>
<feature type="domain" description="AGC-kinase C-terminal" evidence="9">
    <location>
        <begin position="281"/>
        <end position="366"/>
    </location>
</feature>
<feature type="compositionally biased region" description="Pro residues" evidence="7">
    <location>
        <begin position="745"/>
        <end position="757"/>
    </location>
</feature>
<dbReference type="SUPFAM" id="SSF56112">
    <property type="entry name" value="Protein kinase-like (PK-like)"/>
    <property type="match status" value="1"/>
</dbReference>
<dbReference type="InterPro" id="IPR011009">
    <property type="entry name" value="Kinase-like_dom_sf"/>
</dbReference>
<dbReference type="Pfam" id="PF00069">
    <property type="entry name" value="Pkinase"/>
    <property type="match status" value="1"/>
</dbReference>
<evidence type="ECO:0000256" key="3">
    <source>
        <dbReference type="ARBA" id="ARBA00022741"/>
    </source>
</evidence>
<evidence type="ECO:0000256" key="1">
    <source>
        <dbReference type="ARBA" id="ARBA00022527"/>
    </source>
</evidence>
<feature type="region of interest" description="Disordered" evidence="7">
    <location>
        <begin position="319"/>
        <end position="342"/>
    </location>
</feature>
<dbReference type="PROSITE" id="PS00108">
    <property type="entry name" value="PROTEIN_KINASE_ST"/>
    <property type="match status" value="1"/>
</dbReference>
<dbReference type="Proteomes" id="UP000242474">
    <property type="component" value="Unassembled WGS sequence"/>
</dbReference>
<dbReference type="PANTHER" id="PTHR24355">
    <property type="entry name" value="G PROTEIN-COUPLED RECEPTOR KINASE/RIBOSOMAL PROTEIN S6 KINASE"/>
    <property type="match status" value="1"/>
</dbReference>
<keyword evidence="2" id="KW-0808">Transferase</keyword>
<evidence type="ECO:0000256" key="7">
    <source>
        <dbReference type="SAM" id="MobiDB-lite"/>
    </source>
</evidence>
<dbReference type="STRING" id="763665.A0A2G5B5A0"/>
<dbReference type="GO" id="GO:0004703">
    <property type="term" value="F:G protein-coupled receptor kinase activity"/>
    <property type="evidence" value="ECO:0007669"/>
    <property type="project" value="TreeGrafter"/>
</dbReference>
<dbReference type="FunFam" id="1.10.510.10:FF:000469">
    <property type="entry name" value="Serine/threonine-protein kinase 32B"/>
    <property type="match status" value="1"/>
</dbReference>
<dbReference type="OrthoDB" id="354826at2759"/>
<dbReference type="InterPro" id="IPR000719">
    <property type="entry name" value="Prot_kinase_dom"/>
</dbReference>
<dbReference type="PROSITE" id="PS50011">
    <property type="entry name" value="PROTEIN_KINASE_DOM"/>
    <property type="match status" value="1"/>
</dbReference>
<evidence type="ECO:0000256" key="6">
    <source>
        <dbReference type="PROSITE-ProRule" id="PRU10141"/>
    </source>
</evidence>
<evidence type="ECO:0000313" key="11">
    <source>
        <dbReference type="Proteomes" id="UP000242474"/>
    </source>
</evidence>
<keyword evidence="11" id="KW-1185">Reference proteome</keyword>
<dbReference type="InterPro" id="IPR000961">
    <property type="entry name" value="AGC-kinase_C"/>
</dbReference>
<gene>
    <name evidence="10" type="ORF">COEREDRAFT_82866</name>
</gene>
<dbReference type="PANTHER" id="PTHR24355:SF30">
    <property type="entry name" value="SERINE_THREONINE-PROTEIN KINASE 32B ISOFORM X1"/>
    <property type="match status" value="1"/>
</dbReference>
<dbReference type="GO" id="GO:0009966">
    <property type="term" value="P:regulation of signal transduction"/>
    <property type="evidence" value="ECO:0007669"/>
    <property type="project" value="TreeGrafter"/>
</dbReference>
<feature type="compositionally biased region" description="Low complexity" evidence="7">
    <location>
        <begin position="492"/>
        <end position="502"/>
    </location>
</feature>
<dbReference type="SMART" id="SM00220">
    <property type="entry name" value="S_TKc"/>
    <property type="match status" value="1"/>
</dbReference>
<dbReference type="Gene3D" id="1.10.510.10">
    <property type="entry name" value="Transferase(Phosphotransferase) domain 1"/>
    <property type="match status" value="1"/>
</dbReference>
<dbReference type="GO" id="GO:0005524">
    <property type="term" value="F:ATP binding"/>
    <property type="evidence" value="ECO:0007669"/>
    <property type="project" value="UniProtKB-UniRule"/>
</dbReference>
<keyword evidence="5 6" id="KW-0067">ATP-binding</keyword>
<dbReference type="CDD" id="cd05123">
    <property type="entry name" value="STKc_AGC"/>
    <property type="match status" value="1"/>
</dbReference>
<dbReference type="EMBL" id="KZ303520">
    <property type="protein sequence ID" value="PIA14185.1"/>
    <property type="molecule type" value="Genomic_DNA"/>
</dbReference>
<feature type="compositionally biased region" description="Polar residues" evidence="7">
    <location>
        <begin position="452"/>
        <end position="465"/>
    </location>
</feature>
<feature type="region of interest" description="Disordered" evidence="7">
    <location>
        <begin position="443"/>
        <end position="504"/>
    </location>
</feature>
<name>A0A2G5B5A0_COERN</name>
<keyword evidence="4 10" id="KW-0418">Kinase</keyword>
<dbReference type="PROSITE" id="PS00107">
    <property type="entry name" value="PROTEIN_KINASE_ATP"/>
    <property type="match status" value="1"/>
</dbReference>
<organism evidence="10 11">
    <name type="scientific">Coemansia reversa (strain ATCC 12441 / NRRL 1564)</name>
    <dbReference type="NCBI Taxonomy" id="763665"/>
    <lineage>
        <taxon>Eukaryota</taxon>
        <taxon>Fungi</taxon>
        <taxon>Fungi incertae sedis</taxon>
        <taxon>Zoopagomycota</taxon>
        <taxon>Kickxellomycotina</taxon>
        <taxon>Kickxellomycetes</taxon>
        <taxon>Kickxellales</taxon>
        <taxon>Kickxellaceae</taxon>
        <taxon>Coemansia</taxon>
    </lineage>
</organism>
<keyword evidence="3 6" id="KW-0547">Nucleotide-binding</keyword>
<dbReference type="Gene3D" id="3.30.200.20">
    <property type="entry name" value="Phosphorylase Kinase, domain 1"/>
    <property type="match status" value="1"/>
</dbReference>
<dbReference type="GO" id="GO:0007186">
    <property type="term" value="P:G protein-coupled receptor signaling pathway"/>
    <property type="evidence" value="ECO:0007669"/>
    <property type="project" value="TreeGrafter"/>
</dbReference>
<dbReference type="InterPro" id="IPR045270">
    <property type="entry name" value="STKc_AGC"/>
</dbReference>
<evidence type="ECO:0000256" key="4">
    <source>
        <dbReference type="ARBA" id="ARBA00022777"/>
    </source>
</evidence>
<evidence type="ECO:0000256" key="5">
    <source>
        <dbReference type="ARBA" id="ARBA00022840"/>
    </source>
</evidence>
<dbReference type="InterPro" id="IPR008271">
    <property type="entry name" value="Ser/Thr_kinase_AS"/>
</dbReference>
<evidence type="ECO:0000259" key="9">
    <source>
        <dbReference type="PROSITE" id="PS51285"/>
    </source>
</evidence>
<evidence type="ECO:0000313" key="10">
    <source>
        <dbReference type="EMBL" id="PIA14185.1"/>
    </source>
</evidence>
<dbReference type="AlphaFoldDB" id="A0A2G5B5A0"/>
<protein>
    <submittedName>
        <fullName evidence="10">Kinase-like protein</fullName>
    </submittedName>
</protein>
<proteinExistence type="predicted"/>
<keyword evidence="1" id="KW-0723">Serine/threonine-protein kinase</keyword>
<sequence length="779" mass="85898">MGNSLAKQNADQGLGLYKFRLLRVIGRGSFGKVRMVEHRPSSKTYALKYINKATCIANHAHGNTLRERDMLEEIDHPFVANLRFSFQDECSMFMVMDLMIGGDLRFHIMRRRFFEGVIRFWVAELACALNHLHFHHGIVHRDVKPDNILMDHQGHVALTDFNIATRIVNGAPHYAVAGTANYMAPEVVSGVGYTYSVDWWSLGVVMYECVYGRRPFRHKKNTDSLKHALLHDEIQFPIVTDVQVSYECVSLMRGLLNKDPELRLGCGPKGFAALKAHPFFAPINWPQLEAKRSVPPFAPNNDLSNFDISHDIEEMLLEPDPLLDPTRRRNRQRRAPPEHATPEYQLLSRSFSTFDYIEYERFKTYLDIHGSITTLAMEDARAARASASTAASTPAHASDSPALIHLRLDDRPIVNLDAQSTLSYSVTLSRSRAVLQQQHTILSDQPAAASVDASSGSTPATSLRQRLSDAKRRGSSSAQPLSDLRGPHAHGSSNSSNSTATAIPADPQASVNTAAPEKPGTLEPPSIVPIDILTWNQLLPSQRSLAHRYCIKRTHDRIRRSTASTVSRNSSDCGLHKFPQLATRLDRDHVHRHAPSGSMCTANSAALVRNEPPLMATGVDNCSQSSSELLSAKEKRASLMRRQLSVDNVVAMNLHASSNYLPLGMHISSLMAPVLDSGRRSPHSIFASTDDGEANRSQLFYSHQPLPPPPPTSSHIPATSAIAIPDTKRPIAVSGVFSLDDAPQCPLPQPPPPPPPKIRSAADPYNSSAFLLGKPSSVL</sequence>